<evidence type="ECO:0000313" key="6">
    <source>
        <dbReference type="EMBL" id="SHI17429.1"/>
    </source>
</evidence>
<feature type="compositionally biased region" description="Low complexity" evidence="3">
    <location>
        <begin position="199"/>
        <end position="231"/>
    </location>
</feature>
<organism evidence="6 7">
    <name type="scientific">Pollutimonas bauzanensis</name>
    <dbReference type="NCBI Taxonomy" id="658167"/>
    <lineage>
        <taxon>Bacteria</taxon>
        <taxon>Pseudomonadati</taxon>
        <taxon>Pseudomonadota</taxon>
        <taxon>Betaproteobacteria</taxon>
        <taxon>Burkholderiales</taxon>
        <taxon>Alcaligenaceae</taxon>
        <taxon>Pollutimonas</taxon>
    </lineage>
</organism>
<comment type="subcellular location">
    <subcellularLocation>
        <location evidence="1">Cell envelope</location>
    </subcellularLocation>
</comment>
<dbReference type="AlphaFoldDB" id="A0A1M5YZP8"/>
<protein>
    <submittedName>
        <fullName evidence="6">Imelysin</fullName>
    </submittedName>
</protein>
<dbReference type="InterPro" id="IPR018976">
    <property type="entry name" value="Imelysin-like"/>
</dbReference>
<dbReference type="STRING" id="658167.SAMN04488135_111119"/>
<feature type="chain" id="PRO_5012454874" evidence="4">
    <location>
        <begin position="33"/>
        <end position="489"/>
    </location>
</feature>
<evidence type="ECO:0000313" key="7">
    <source>
        <dbReference type="Proteomes" id="UP000184226"/>
    </source>
</evidence>
<reference evidence="6 7" key="1">
    <citation type="submission" date="2016-11" db="EMBL/GenBank/DDBJ databases">
        <authorList>
            <person name="Jaros S."/>
            <person name="Januszkiewicz K."/>
            <person name="Wedrychowicz H."/>
        </authorList>
    </citation>
    <scope>NUCLEOTIDE SEQUENCE [LARGE SCALE GENOMIC DNA]</scope>
    <source>
        <strain evidence="6 7">CGMCC 1.10190</strain>
    </source>
</reference>
<evidence type="ECO:0000256" key="1">
    <source>
        <dbReference type="ARBA" id="ARBA00004196"/>
    </source>
</evidence>
<dbReference type="InterPro" id="IPR038352">
    <property type="entry name" value="Imelysin_sf"/>
</dbReference>
<dbReference type="InterPro" id="IPR034984">
    <property type="entry name" value="Imelysin-like_IPPA"/>
</dbReference>
<accession>A0A1M5YZP8</accession>
<keyword evidence="2 4" id="KW-0732">Signal</keyword>
<evidence type="ECO:0000256" key="3">
    <source>
        <dbReference type="SAM" id="MobiDB-lite"/>
    </source>
</evidence>
<dbReference type="Proteomes" id="UP000184226">
    <property type="component" value="Unassembled WGS sequence"/>
</dbReference>
<feature type="compositionally biased region" description="Basic and acidic residues" evidence="3">
    <location>
        <begin position="232"/>
        <end position="253"/>
    </location>
</feature>
<dbReference type="Pfam" id="PF09375">
    <property type="entry name" value="Peptidase_M75"/>
    <property type="match status" value="2"/>
</dbReference>
<evidence type="ECO:0000259" key="5">
    <source>
        <dbReference type="Pfam" id="PF09375"/>
    </source>
</evidence>
<dbReference type="EMBL" id="FQXE01000011">
    <property type="protein sequence ID" value="SHI17429.1"/>
    <property type="molecule type" value="Genomic_DNA"/>
</dbReference>
<feature type="domain" description="Imelysin-like" evidence="5">
    <location>
        <begin position="50"/>
        <end position="224"/>
    </location>
</feature>
<keyword evidence="7" id="KW-1185">Reference proteome</keyword>
<dbReference type="GO" id="GO:0030313">
    <property type="term" value="C:cell envelope"/>
    <property type="evidence" value="ECO:0007669"/>
    <property type="project" value="UniProtKB-SubCell"/>
</dbReference>
<proteinExistence type="predicted"/>
<feature type="domain" description="Imelysin-like" evidence="5">
    <location>
        <begin position="269"/>
        <end position="423"/>
    </location>
</feature>
<feature type="compositionally biased region" description="Low complexity" evidence="3">
    <location>
        <begin position="254"/>
        <end position="264"/>
    </location>
</feature>
<dbReference type="CDD" id="cd14659">
    <property type="entry name" value="Imelysin-like_IPPA"/>
    <property type="match status" value="1"/>
</dbReference>
<evidence type="ECO:0000256" key="4">
    <source>
        <dbReference type="SAM" id="SignalP"/>
    </source>
</evidence>
<name>A0A1M5YZP8_9BURK</name>
<evidence type="ECO:0000256" key="2">
    <source>
        <dbReference type="ARBA" id="ARBA00022729"/>
    </source>
</evidence>
<gene>
    <name evidence="6" type="ORF">SAMN04488135_111119</name>
</gene>
<dbReference type="Gene3D" id="1.20.1420.20">
    <property type="entry name" value="M75 peptidase, HXXE motif"/>
    <property type="match status" value="2"/>
</dbReference>
<feature type="signal peptide" evidence="4">
    <location>
        <begin position="1"/>
        <end position="32"/>
    </location>
</feature>
<feature type="region of interest" description="Disordered" evidence="3">
    <location>
        <begin position="189"/>
        <end position="264"/>
    </location>
</feature>
<sequence>MTKTLFLSPVFHLMKPRMLALVLLLPAAISNAGELPPDLGKRLVQGYIAPAMRDFQQSASQLHTALQGWCAAPGTAGQQGLRDGYAQLVKSWSGIEFLRFGPLVAANRYEKINFWPDPRGITLRQAQGLLAQPSAVPDAIALASHSVAAQGLPALEYLLYRDGGLLAGQPAEEESAAQARAGAAAQAGAQTADSKMADAKTTTAKTTTAKTTTAKTTTAKTTTAKTTTAKTTDAKTTDAKTTDAKTTDAKTTDAKTTAAKTTAAKTTAAKTTAAAFAPACAYAVAIAGNLARLGTQLVDEWNPAGGYARQFSHPSPSNPLYRNQQEVAGEAIKALSTGLQFARDVKLLPVLGADIKAARPADIKAARPRRAAFWRSGLAIPSMAAAAAGMLRFYKAGGYQFGGGEAWIDASLQDELRRIVENFNALPAGGGQPGQAGPGSEWISIVDTEEGYRQLTLAALLIKNAKSLVDEDLAPALGVRIGFNALDGD</sequence>